<evidence type="ECO:0000259" key="3">
    <source>
        <dbReference type="Pfam" id="PF04608"/>
    </source>
</evidence>
<proteinExistence type="predicted"/>
<comment type="cofactor">
    <cofactor evidence="1">
        <name>Mg(2+)</name>
        <dbReference type="ChEBI" id="CHEBI:18420"/>
    </cofactor>
</comment>
<organism evidence="4 5">
    <name type="scientific">Usitatibacter rugosus</name>
    <dbReference type="NCBI Taxonomy" id="2732067"/>
    <lineage>
        <taxon>Bacteria</taxon>
        <taxon>Pseudomonadati</taxon>
        <taxon>Pseudomonadota</taxon>
        <taxon>Betaproteobacteria</taxon>
        <taxon>Nitrosomonadales</taxon>
        <taxon>Usitatibacteraceae</taxon>
        <taxon>Usitatibacter</taxon>
    </lineage>
</organism>
<dbReference type="InterPro" id="IPR026037">
    <property type="entry name" value="PgpA"/>
</dbReference>
<keyword evidence="1 2" id="KW-0472">Membrane</keyword>
<sequence>MATASTISRRPDARFLLAHPAHFIALGFGAGLAPKAPGTFGTVVGLLLCWALQPFLPPLAIALLAIPLFLVGIWACGVTGRALGVMDSGSIVWDEVVAFLPLAAFAATIGPQVFAFVLFRLFDIWKPFPIRQLEKRIPGGLGVMADDVLAALYAFICFYLTYASLARLPA</sequence>
<dbReference type="EMBL" id="CP053069">
    <property type="protein sequence ID" value="QJR10565.1"/>
    <property type="molecule type" value="Genomic_DNA"/>
</dbReference>
<dbReference type="InterPro" id="IPR036681">
    <property type="entry name" value="PgpA-like_sf"/>
</dbReference>
<dbReference type="Proteomes" id="UP000501534">
    <property type="component" value="Chromosome"/>
</dbReference>
<keyword evidence="5" id="KW-1185">Reference proteome</keyword>
<reference evidence="4 5" key="1">
    <citation type="submission" date="2020-04" db="EMBL/GenBank/DDBJ databases">
        <title>Usitatibacter rugosus gen. nov., sp. nov. and Usitatibacter palustris sp. nov., novel members of Usitatibacteraceae fam. nov. within the order Nitrosomonadales isolated from soil.</title>
        <authorList>
            <person name="Huber K.J."/>
            <person name="Neumann-Schaal M."/>
            <person name="Geppert A."/>
            <person name="Luckner M."/>
            <person name="Wanner G."/>
            <person name="Overmann J."/>
        </authorList>
    </citation>
    <scope>NUCLEOTIDE SEQUENCE [LARGE SCALE GENOMIC DNA]</scope>
    <source>
        <strain evidence="4 5">0125_3</strain>
    </source>
</reference>
<evidence type="ECO:0000313" key="4">
    <source>
        <dbReference type="EMBL" id="QJR10565.1"/>
    </source>
</evidence>
<keyword evidence="1" id="KW-0442">Lipid degradation</keyword>
<keyword evidence="2" id="KW-1133">Transmembrane helix</keyword>
<comment type="catalytic activity">
    <reaction evidence="1">
        <text>a 1,2-diacyl-sn-glycero-3-phospho-(1'-sn-glycero-3'-phosphate) + H2O = a 1,2-diacyl-sn-glycero-3-phospho-(1'-sn-glycerol) + phosphate</text>
        <dbReference type="Rhea" id="RHEA:33751"/>
        <dbReference type="ChEBI" id="CHEBI:15377"/>
        <dbReference type="ChEBI" id="CHEBI:43474"/>
        <dbReference type="ChEBI" id="CHEBI:60110"/>
        <dbReference type="ChEBI" id="CHEBI:64716"/>
        <dbReference type="EC" id="3.1.3.27"/>
    </reaction>
</comment>
<keyword evidence="1" id="KW-0443">Lipid metabolism</keyword>
<dbReference type="PANTHER" id="PTHR36305">
    <property type="entry name" value="PHOSPHATIDYLGLYCEROPHOSPHATASE A"/>
    <property type="match status" value="1"/>
</dbReference>
<gene>
    <name evidence="4" type="primary">pgpA</name>
    <name evidence="4" type="ORF">DSM104443_01629</name>
</gene>
<keyword evidence="1 2" id="KW-0812">Transmembrane</keyword>
<dbReference type="PIRSF" id="PIRSF006162">
    <property type="entry name" value="PgpA"/>
    <property type="match status" value="1"/>
</dbReference>
<feature type="transmembrane region" description="Helical" evidence="2">
    <location>
        <begin position="63"/>
        <end position="84"/>
    </location>
</feature>
<keyword evidence="1" id="KW-0595">Phospholipid degradation</keyword>
<dbReference type="GO" id="GO:0008962">
    <property type="term" value="F:phosphatidylglycerophosphatase activity"/>
    <property type="evidence" value="ECO:0007669"/>
    <property type="project" value="UniProtKB-EC"/>
</dbReference>
<dbReference type="KEGG" id="uru:DSM104443_01629"/>
<keyword evidence="1" id="KW-1208">Phospholipid metabolism</keyword>
<dbReference type="GO" id="GO:0009395">
    <property type="term" value="P:phospholipid catabolic process"/>
    <property type="evidence" value="ECO:0007669"/>
    <property type="project" value="UniProtKB-KW"/>
</dbReference>
<dbReference type="GO" id="GO:0046872">
    <property type="term" value="F:metal ion binding"/>
    <property type="evidence" value="ECO:0007669"/>
    <property type="project" value="UniProtKB-KW"/>
</dbReference>
<feature type="transmembrane region" description="Helical" evidence="2">
    <location>
        <begin position="96"/>
        <end position="119"/>
    </location>
</feature>
<evidence type="ECO:0000313" key="5">
    <source>
        <dbReference type="Proteomes" id="UP000501534"/>
    </source>
</evidence>
<name>A0A6M4GU88_9PROT</name>
<feature type="domain" description="YutG/PgpA" evidence="3">
    <location>
        <begin position="24"/>
        <end position="160"/>
    </location>
</feature>
<feature type="transmembrane region" description="Helical" evidence="2">
    <location>
        <begin position="140"/>
        <end position="162"/>
    </location>
</feature>
<keyword evidence="1" id="KW-0460">Magnesium</keyword>
<keyword evidence="1" id="KW-1003">Cell membrane</keyword>
<keyword evidence="1 4" id="KW-0378">Hydrolase</keyword>
<comment type="subcellular location">
    <subcellularLocation>
        <location evidence="1">Cell inner membrane</location>
        <topology evidence="1">Multi-pass membrane protein</topology>
    </subcellularLocation>
</comment>
<dbReference type="InterPro" id="IPR007686">
    <property type="entry name" value="YutG/PgpA"/>
</dbReference>
<protein>
    <recommendedName>
        <fullName evidence="1">Phosphatidylglycerophosphatase A</fullName>
        <ecNumber evidence="1">3.1.3.27</ecNumber>
    </recommendedName>
    <alternativeName>
        <fullName evidence="1">Phosphatidylglycerolphosphate phosphatase A</fullName>
    </alternativeName>
</protein>
<keyword evidence="1" id="KW-0997">Cell inner membrane</keyword>
<dbReference type="EC" id="3.1.3.27" evidence="1"/>
<dbReference type="AlphaFoldDB" id="A0A6M4GU88"/>
<dbReference type="RefSeq" id="WP_171091181.1">
    <property type="nucleotide sequence ID" value="NZ_CP053069.1"/>
</dbReference>
<dbReference type="PANTHER" id="PTHR36305:SF1">
    <property type="entry name" value="PHOSPHATIDYLGLYCEROPHOSPHATASE A"/>
    <property type="match status" value="1"/>
</dbReference>
<comment type="function">
    <text evidence="1">Lipid phosphatase which dephosphorylates phosphatidylglycerophosphate (PGP) to phosphatidylglycerol (PG).</text>
</comment>
<dbReference type="UniPathway" id="UPA00084">
    <property type="reaction ID" value="UER00504"/>
</dbReference>
<dbReference type="GO" id="GO:0005886">
    <property type="term" value="C:plasma membrane"/>
    <property type="evidence" value="ECO:0007669"/>
    <property type="project" value="UniProtKB-SubCell"/>
</dbReference>
<evidence type="ECO:0000256" key="2">
    <source>
        <dbReference type="SAM" id="Phobius"/>
    </source>
</evidence>
<dbReference type="SUPFAM" id="SSF101307">
    <property type="entry name" value="YutG-like"/>
    <property type="match status" value="1"/>
</dbReference>
<comment type="pathway">
    <text evidence="1">Phospholipid metabolism; phosphatidylglycerol biosynthesis; phosphatidylglycerol from CDP-diacylglycerol: step 2/2.</text>
</comment>
<dbReference type="CDD" id="cd06971">
    <property type="entry name" value="PgpA"/>
    <property type="match status" value="1"/>
</dbReference>
<dbReference type="GO" id="GO:0006655">
    <property type="term" value="P:phosphatidylglycerol biosynthetic process"/>
    <property type="evidence" value="ECO:0007669"/>
    <property type="project" value="UniProtKB-UniPathway"/>
</dbReference>
<dbReference type="Pfam" id="PF04608">
    <property type="entry name" value="PgpA"/>
    <property type="match status" value="1"/>
</dbReference>
<keyword evidence="1" id="KW-0479">Metal-binding</keyword>
<accession>A0A6M4GU88</accession>
<evidence type="ECO:0000256" key="1">
    <source>
        <dbReference type="PIRNR" id="PIRNR006162"/>
    </source>
</evidence>